<accession>A0AAN9F6K3</accession>
<keyword evidence="3" id="KW-1185">Reference proteome</keyword>
<feature type="region of interest" description="Disordered" evidence="1">
    <location>
        <begin position="1"/>
        <end position="62"/>
    </location>
</feature>
<evidence type="ECO:0000313" key="3">
    <source>
        <dbReference type="Proteomes" id="UP001372338"/>
    </source>
</evidence>
<protein>
    <submittedName>
        <fullName evidence="2">Uncharacterized protein</fullName>
    </submittedName>
</protein>
<dbReference type="PANTHER" id="PTHR26312:SF217">
    <property type="entry name" value="N-ACETYLGLUCOSAMINE TRANSFERASE, OGT PROTEIN, PUTATIVE-RELATED"/>
    <property type="match status" value="1"/>
</dbReference>
<sequence>MDKVLHSPKSQAEDEEFESTTLHSAPSFAIYNNPLQHDDTDPEHVLNKTATSSTIGSSGSGGGEFSFGMKKMDLIKEDYDDDDVVELEPPSPPPMYLAVSTGVGIDGSGFDDIVGSHNLVSNDDDDIFNRKLLEGEDIEEYWKKMVDEYPCHPLVLKKYAQLLQSKGDLKGAEEYFFRTTLADPTDGEVLMHYAKLVWEQHHDKEKALDYFERAAQAAPQDSHVLAAYTSFLWETEDNENEVEKHETQNDEEEQKTEPTMPSKEESDPIIPTSLPADGQEIDTANFSEDDFKKMIDENPNNPLFLKKYAQFLFESKRDLQAAEDYYSRAILADPSDGETISEYARLEWELHHDQDKVTNLFEQAVQATPRNRVNLTFQRIVELSITSAADMMIDESLLG</sequence>
<dbReference type="EMBL" id="JAYWIO010000004">
    <property type="protein sequence ID" value="KAK7268696.1"/>
    <property type="molecule type" value="Genomic_DNA"/>
</dbReference>
<dbReference type="SUPFAM" id="SSF48452">
    <property type="entry name" value="TPR-like"/>
    <property type="match status" value="2"/>
</dbReference>
<dbReference type="InterPro" id="IPR011990">
    <property type="entry name" value="TPR-like_helical_dom_sf"/>
</dbReference>
<dbReference type="Gene3D" id="1.25.40.10">
    <property type="entry name" value="Tetratricopeptide repeat domain"/>
    <property type="match status" value="2"/>
</dbReference>
<evidence type="ECO:0000256" key="1">
    <source>
        <dbReference type="SAM" id="MobiDB-lite"/>
    </source>
</evidence>
<dbReference type="AlphaFoldDB" id="A0AAN9F6K3"/>
<reference evidence="2 3" key="1">
    <citation type="submission" date="2024-01" db="EMBL/GenBank/DDBJ databases">
        <title>The genomes of 5 underutilized Papilionoideae crops provide insights into root nodulation and disease resistanc.</title>
        <authorList>
            <person name="Yuan L."/>
        </authorList>
    </citation>
    <scope>NUCLEOTIDE SEQUENCE [LARGE SCALE GENOMIC DNA]</scope>
    <source>
        <strain evidence="2">ZHUSHIDOU_FW_LH</strain>
        <tissue evidence="2">Leaf</tissue>
    </source>
</reference>
<organism evidence="2 3">
    <name type="scientific">Crotalaria pallida</name>
    <name type="common">Smooth rattlebox</name>
    <name type="synonym">Crotalaria striata</name>
    <dbReference type="NCBI Taxonomy" id="3830"/>
    <lineage>
        <taxon>Eukaryota</taxon>
        <taxon>Viridiplantae</taxon>
        <taxon>Streptophyta</taxon>
        <taxon>Embryophyta</taxon>
        <taxon>Tracheophyta</taxon>
        <taxon>Spermatophyta</taxon>
        <taxon>Magnoliopsida</taxon>
        <taxon>eudicotyledons</taxon>
        <taxon>Gunneridae</taxon>
        <taxon>Pentapetalae</taxon>
        <taxon>rosids</taxon>
        <taxon>fabids</taxon>
        <taxon>Fabales</taxon>
        <taxon>Fabaceae</taxon>
        <taxon>Papilionoideae</taxon>
        <taxon>50 kb inversion clade</taxon>
        <taxon>genistoids sensu lato</taxon>
        <taxon>core genistoids</taxon>
        <taxon>Crotalarieae</taxon>
        <taxon>Crotalaria</taxon>
    </lineage>
</organism>
<gene>
    <name evidence="2" type="ORF">RIF29_21402</name>
</gene>
<evidence type="ECO:0000313" key="2">
    <source>
        <dbReference type="EMBL" id="KAK7268696.1"/>
    </source>
</evidence>
<feature type="region of interest" description="Disordered" evidence="1">
    <location>
        <begin position="238"/>
        <end position="279"/>
    </location>
</feature>
<dbReference type="Proteomes" id="UP001372338">
    <property type="component" value="Unassembled WGS sequence"/>
</dbReference>
<name>A0AAN9F6K3_CROPI</name>
<proteinExistence type="predicted"/>
<feature type="compositionally biased region" description="Basic and acidic residues" evidence="1">
    <location>
        <begin position="36"/>
        <end position="46"/>
    </location>
</feature>
<comment type="caution">
    <text evidence="2">The sequence shown here is derived from an EMBL/GenBank/DDBJ whole genome shotgun (WGS) entry which is preliminary data.</text>
</comment>
<dbReference type="PANTHER" id="PTHR26312">
    <property type="entry name" value="TETRATRICOPEPTIDE REPEAT PROTEIN 5"/>
    <property type="match status" value="1"/>
</dbReference>